<gene>
    <name evidence="12" type="ORF">SAMN05216369_3188</name>
</gene>
<dbReference type="SMART" id="SM00388">
    <property type="entry name" value="HisKA"/>
    <property type="match status" value="1"/>
</dbReference>
<dbReference type="GO" id="GO:0006355">
    <property type="term" value="P:regulation of DNA-templated transcription"/>
    <property type="evidence" value="ECO:0007669"/>
    <property type="project" value="InterPro"/>
</dbReference>
<feature type="domain" description="PAS" evidence="10">
    <location>
        <begin position="150"/>
        <end position="192"/>
    </location>
</feature>
<evidence type="ECO:0000256" key="4">
    <source>
        <dbReference type="ARBA" id="ARBA00022679"/>
    </source>
</evidence>
<dbReference type="PROSITE" id="PS50110">
    <property type="entry name" value="RESPONSE_REGULATORY"/>
    <property type="match status" value="1"/>
</dbReference>
<accession>A0A1M6VHF5</accession>
<dbReference type="PANTHER" id="PTHR43047:SF72">
    <property type="entry name" value="OSMOSENSING HISTIDINE PROTEIN KINASE SLN1"/>
    <property type="match status" value="1"/>
</dbReference>
<dbReference type="PROSITE" id="PS50112">
    <property type="entry name" value="PAS"/>
    <property type="match status" value="1"/>
</dbReference>
<reference evidence="13" key="1">
    <citation type="submission" date="2016-11" db="EMBL/GenBank/DDBJ databases">
        <authorList>
            <person name="Varghese N."/>
            <person name="Submissions S."/>
        </authorList>
    </citation>
    <scope>NUCLEOTIDE SEQUENCE [LARGE SCALE GENOMIC DNA]</scope>
    <source>
        <strain evidence="13">CGMCC 1.10835</strain>
    </source>
</reference>
<evidence type="ECO:0000256" key="3">
    <source>
        <dbReference type="ARBA" id="ARBA00022553"/>
    </source>
</evidence>
<dbReference type="PROSITE" id="PS50113">
    <property type="entry name" value="PAC"/>
    <property type="match status" value="1"/>
</dbReference>
<organism evidence="12 13">
    <name type="scientific">Marinobacter antarcticus</name>
    <dbReference type="NCBI Taxonomy" id="564117"/>
    <lineage>
        <taxon>Bacteria</taxon>
        <taxon>Pseudomonadati</taxon>
        <taxon>Pseudomonadota</taxon>
        <taxon>Gammaproteobacteria</taxon>
        <taxon>Pseudomonadales</taxon>
        <taxon>Marinobacteraceae</taxon>
        <taxon>Marinobacter</taxon>
    </lineage>
</organism>
<dbReference type="InterPro" id="IPR013767">
    <property type="entry name" value="PAS_fold"/>
</dbReference>
<evidence type="ECO:0000256" key="7">
    <source>
        <dbReference type="SAM" id="Coils"/>
    </source>
</evidence>
<dbReference type="Gene3D" id="3.30.565.10">
    <property type="entry name" value="Histidine kinase-like ATPase, C-terminal domain"/>
    <property type="match status" value="1"/>
</dbReference>
<dbReference type="Pfam" id="PF00989">
    <property type="entry name" value="PAS"/>
    <property type="match status" value="1"/>
</dbReference>
<dbReference type="Pfam" id="PF00512">
    <property type="entry name" value="HisKA"/>
    <property type="match status" value="1"/>
</dbReference>
<evidence type="ECO:0000259" key="8">
    <source>
        <dbReference type="PROSITE" id="PS50109"/>
    </source>
</evidence>
<evidence type="ECO:0000256" key="5">
    <source>
        <dbReference type="ARBA" id="ARBA00022777"/>
    </source>
</evidence>
<evidence type="ECO:0000259" key="11">
    <source>
        <dbReference type="PROSITE" id="PS50113"/>
    </source>
</evidence>
<dbReference type="SUPFAM" id="SSF55785">
    <property type="entry name" value="PYP-like sensor domain (PAS domain)"/>
    <property type="match status" value="1"/>
</dbReference>
<dbReference type="InterPro" id="IPR004358">
    <property type="entry name" value="Sig_transdc_His_kin-like_C"/>
</dbReference>
<dbReference type="Pfam" id="PF00072">
    <property type="entry name" value="Response_reg"/>
    <property type="match status" value="1"/>
</dbReference>
<keyword evidence="7" id="KW-0175">Coiled coil</keyword>
<dbReference type="PROSITE" id="PS50109">
    <property type="entry name" value="HIS_KIN"/>
    <property type="match status" value="1"/>
</dbReference>
<dbReference type="InterPro" id="IPR011006">
    <property type="entry name" value="CheY-like_superfamily"/>
</dbReference>
<dbReference type="SUPFAM" id="SSF47384">
    <property type="entry name" value="Homodimeric domain of signal transducing histidine kinase"/>
    <property type="match status" value="1"/>
</dbReference>
<dbReference type="AlphaFoldDB" id="A0A1M6VHF5"/>
<dbReference type="SMART" id="SM00387">
    <property type="entry name" value="HATPase_c"/>
    <property type="match status" value="1"/>
</dbReference>
<dbReference type="Proteomes" id="UP000184497">
    <property type="component" value="Unassembled WGS sequence"/>
</dbReference>
<sequence>MTEVVSENSEVTVLLVDDNPQNLKVLYETLKDKGYRLLIANEGEKALDLAQRHQPEVVLLDIMMPEMDGYEVCQRLKADPETADCAVVFLSALDDLQAKVKGFSLGGADYISKPFQSQEVIARVKTHARVIRLERELQARNRELQGDQTRILNSISEGIYGLDEHGTIEFANPAAGVIMRCPAEDLVGRNFFAVHFSTAAECPASLPVHSTCSQGIAENQRDIRMLRTDETGFSAEYRSTPKHDGEELHGAVVVFRDITAELESERALDEARELVQEQRDQLAHTSRLTTMGEMAAGVAHEVNQPLTAITNYARVAQRVMSKESPNLSLLQETLDKIEAQSHRASEIIRRIRRFMKKPATGKEVLSLSALLEDTRQFAEVDMRNNDGAIELVVPADLPDILADPIQVQQVALNLIRNALEATRSAESALPVEVSARVTGEGCVRVEVRDHGVGLAEDAEEKLFLPFYTTKDEGMGIGLPTCRSLIQAQGGDIGFERPEDGGALFYFTLPVAGAAASSCPAGAGSSSGAV</sequence>
<dbReference type="InterPro" id="IPR003661">
    <property type="entry name" value="HisK_dim/P_dom"/>
</dbReference>
<dbReference type="InterPro" id="IPR000700">
    <property type="entry name" value="PAS-assoc_C"/>
</dbReference>
<feature type="coiled-coil region" evidence="7">
    <location>
        <begin position="261"/>
        <end position="288"/>
    </location>
</feature>
<dbReference type="InterPro" id="IPR035965">
    <property type="entry name" value="PAS-like_dom_sf"/>
</dbReference>
<dbReference type="STRING" id="564117.SAMN05216369_3188"/>
<feature type="modified residue" description="4-aspartylphosphate" evidence="6">
    <location>
        <position position="61"/>
    </location>
</feature>
<keyword evidence="5" id="KW-0418">Kinase</keyword>
<dbReference type="RefSeq" id="WP_072799309.1">
    <property type="nucleotide sequence ID" value="NZ_FRAQ01000004.1"/>
</dbReference>
<dbReference type="Gene3D" id="3.40.50.2300">
    <property type="match status" value="1"/>
</dbReference>
<name>A0A1M6VHF5_9GAMM</name>
<dbReference type="SUPFAM" id="SSF55874">
    <property type="entry name" value="ATPase domain of HSP90 chaperone/DNA topoisomerase II/histidine kinase"/>
    <property type="match status" value="1"/>
</dbReference>
<dbReference type="GO" id="GO:0005886">
    <property type="term" value="C:plasma membrane"/>
    <property type="evidence" value="ECO:0007669"/>
    <property type="project" value="TreeGrafter"/>
</dbReference>
<keyword evidence="4" id="KW-0808">Transferase</keyword>
<evidence type="ECO:0000256" key="2">
    <source>
        <dbReference type="ARBA" id="ARBA00012438"/>
    </source>
</evidence>
<dbReference type="OrthoDB" id="7052769at2"/>
<dbReference type="EC" id="2.7.13.3" evidence="2"/>
<feature type="domain" description="Response regulatory" evidence="9">
    <location>
        <begin position="12"/>
        <end position="128"/>
    </location>
</feature>
<dbReference type="CDD" id="cd00130">
    <property type="entry name" value="PAS"/>
    <property type="match status" value="1"/>
</dbReference>
<dbReference type="InterPro" id="IPR003594">
    <property type="entry name" value="HATPase_dom"/>
</dbReference>
<dbReference type="GO" id="GO:0009927">
    <property type="term" value="F:histidine phosphotransfer kinase activity"/>
    <property type="evidence" value="ECO:0007669"/>
    <property type="project" value="TreeGrafter"/>
</dbReference>
<dbReference type="InterPro" id="IPR005467">
    <property type="entry name" value="His_kinase_dom"/>
</dbReference>
<dbReference type="InterPro" id="IPR036097">
    <property type="entry name" value="HisK_dim/P_sf"/>
</dbReference>
<dbReference type="PANTHER" id="PTHR43047">
    <property type="entry name" value="TWO-COMPONENT HISTIDINE PROTEIN KINASE"/>
    <property type="match status" value="1"/>
</dbReference>
<dbReference type="SMART" id="SM00091">
    <property type="entry name" value="PAS"/>
    <property type="match status" value="1"/>
</dbReference>
<dbReference type="EMBL" id="FRAQ01000004">
    <property type="protein sequence ID" value="SHK80774.1"/>
    <property type="molecule type" value="Genomic_DNA"/>
</dbReference>
<dbReference type="SUPFAM" id="SSF52172">
    <property type="entry name" value="CheY-like"/>
    <property type="match status" value="1"/>
</dbReference>
<dbReference type="SMART" id="SM00448">
    <property type="entry name" value="REC"/>
    <property type="match status" value="1"/>
</dbReference>
<feature type="domain" description="PAC" evidence="11">
    <location>
        <begin position="219"/>
        <end position="270"/>
    </location>
</feature>
<dbReference type="PRINTS" id="PR00344">
    <property type="entry name" value="BCTRLSENSOR"/>
</dbReference>
<proteinExistence type="predicted"/>
<keyword evidence="3 6" id="KW-0597">Phosphoprotein</keyword>
<dbReference type="CDD" id="cd19920">
    <property type="entry name" value="REC_PA4781-like"/>
    <property type="match status" value="1"/>
</dbReference>
<evidence type="ECO:0000313" key="13">
    <source>
        <dbReference type="Proteomes" id="UP000184497"/>
    </source>
</evidence>
<keyword evidence="13" id="KW-1185">Reference proteome</keyword>
<dbReference type="Pfam" id="PF02518">
    <property type="entry name" value="HATPase_c"/>
    <property type="match status" value="1"/>
</dbReference>
<dbReference type="InterPro" id="IPR036890">
    <property type="entry name" value="HATPase_C_sf"/>
</dbReference>
<evidence type="ECO:0000256" key="1">
    <source>
        <dbReference type="ARBA" id="ARBA00000085"/>
    </source>
</evidence>
<evidence type="ECO:0000313" key="12">
    <source>
        <dbReference type="EMBL" id="SHK80774.1"/>
    </source>
</evidence>
<dbReference type="Gene3D" id="3.30.450.20">
    <property type="entry name" value="PAS domain"/>
    <property type="match status" value="1"/>
</dbReference>
<evidence type="ECO:0000259" key="9">
    <source>
        <dbReference type="PROSITE" id="PS50110"/>
    </source>
</evidence>
<evidence type="ECO:0000259" key="10">
    <source>
        <dbReference type="PROSITE" id="PS50112"/>
    </source>
</evidence>
<comment type="catalytic activity">
    <reaction evidence="1">
        <text>ATP + protein L-histidine = ADP + protein N-phospho-L-histidine.</text>
        <dbReference type="EC" id="2.7.13.3"/>
    </reaction>
</comment>
<protein>
    <recommendedName>
        <fullName evidence="2">histidine kinase</fullName>
        <ecNumber evidence="2">2.7.13.3</ecNumber>
    </recommendedName>
</protein>
<feature type="domain" description="Histidine kinase" evidence="8">
    <location>
        <begin position="297"/>
        <end position="512"/>
    </location>
</feature>
<dbReference type="InterPro" id="IPR000014">
    <property type="entry name" value="PAS"/>
</dbReference>
<dbReference type="InterPro" id="IPR001789">
    <property type="entry name" value="Sig_transdc_resp-reg_receiver"/>
</dbReference>
<dbReference type="GO" id="GO:0000155">
    <property type="term" value="F:phosphorelay sensor kinase activity"/>
    <property type="evidence" value="ECO:0007669"/>
    <property type="project" value="InterPro"/>
</dbReference>
<dbReference type="Gene3D" id="1.10.287.130">
    <property type="match status" value="1"/>
</dbReference>
<dbReference type="CDD" id="cd00082">
    <property type="entry name" value="HisKA"/>
    <property type="match status" value="1"/>
</dbReference>
<evidence type="ECO:0000256" key="6">
    <source>
        <dbReference type="PROSITE-ProRule" id="PRU00169"/>
    </source>
</evidence>